<dbReference type="SUPFAM" id="SSF52540">
    <property type="entry name" value="P-loop containing nucleoside triphosphate hydrolases"/>
    <property type="match status" value="1"/>
</dbReference>
<dbReference type="InterPro" id="IPR027417">
    <property type="entry name" value="P-loop_NTPase"/>
</dbReference>
<dbReference type="EC" id="2.5.1.17" evidence="3"/>
<protein>
    <recommendedName>
        <fullName evidence="3">corrinoid adenosyltransferase</fullName>
        <ecNumber evidence="3">2.5.1.17</ecNumber>
    </recommendedName>
    <alternativeName>
        <fullName evidence="5">Cob(II)alamin adenosyltransferase</fullName>
    </alternativeName>
    <alternativeName>
        <fullName evidence="7">Cob(II)yrinic acid a,c-diamide adenosyltransferase</fullName>
    </alternativeName>
    <alternativeName>
        <fullName evidence="6">Cobinamide/cobalamin adenosyltransferase</fullName>
    </alternativeName>
</protein>
<evidence type="ECO:0000256" key="2">
    <source>
        <dbReference type="ARBA" id="ARBA00007487"/>
    </source>
</evidence>
<sequence length="194" mass="21391">MSIDTMRADPSGSDDTRRGLDRGYIIVLTGYGKGKTTCAMGMAMRAVGQGLKVAILQFLKGSWKYGELDTVKRLAPDMIIRPLGEGFVHVDPENPALKDIQCAEAAWRVCKEAIFSGNYGMVVLDEVNNAIAYGLLSVDEVVAVLQQRPTELHVVLTGRDAHPRILEIADLVTEMKEVKHPYRKGITSRKGIEY</sequence>
<evidence type="ECO:0000256" key="6">
    <source>
        <dbReference type="ARBA" id="ARBA00033334"/>
    </source>
</evidence>
<evidence type="ECO:0000256" key="5">
    <source>
        <dbReference type="ARBA" id="ARBA00031529"/>
    </source>
</evidence>
<dbReference type="AlphaFoldDB" id="A0A1H7YQT2"/>
<dbReference type="Gene3D" id="3.40.50.300">
    <property type="entry name" value="P-loop containing nucleotide triphosphate hydrolases"/>
    <property type="match status" value="1"/>
</dbReference>
<reference evidence="10 11" key="1">
    <citation type="submission" date="2016-10" db="EMBL/GenBank/DDBJ databases">
        <authorList>
            <person name="de Groot N.N."/>
        </authorList>
    </citation>
    <scope>NUCLEOTIDE SEQUENCE [LARGE SCALE GENOMIC DNA]</scope>
    <source>
        <strain evidence="10 11">DSM 8423</strain>
    </source>
</reference>
<comment type="pathway">
    <text evidence="1">Cofactor biosynthesis; adenosylcobalamin biosynthesis; adenosylcobalamin from cob(II)yrinate a,c-diamide: step 2/7.</text>
</comment>
<evidence type="ECO:0000256" key="4">
    <source>
        <dbReference type="ARBA" id="ARBA00024929"/>
    </source>
</evidence>
<accession>A0A1H7YQT2</accession>
<keyword evidence="10" id="KW-0808">Transferase</keyword>
<dbReference type="NCBIfam" id="NF004637">
    <property type="entry name" value="PRK05986.1"/>
    <property type="match status" value="1"/>
</dbReference>
<dbReference type="PIRSF" id="PIRSF015617">
    <property type="entry name" value="Adensltrnsf_CobA"/>
    <property type="match status" value="1"/>
</dbReference>
<dbReference type="OrthoDB" id="9810309at2"/>
<dbReference type="GO" id="GO:0005524">
    <property type="term" value="F:ATP binding"/>
    <property type="evidence" value="ECO:0007669"/>
    <property type="project" value="InterPro"/>
</dbReference>
<dbReference type="PANTHER" id="PTHR46638:SF1">
    <property type="entry name" value="CORRINOID ADENOSYLTRANSFERASE"/>
    <property type="match status" value="1"/>
</dbReference>
<comment type="similarity">
    <text evidence="2">Belongs to the Cob(I)alamin adenosyltransferase family.</text>
</comment>
<dbReference type="Pfam" id="PF02572">
    <property type="entry name" value="CobA_CobO_BtuR"/>
    <property type="match status" value="1"/>
</dbReference>
<evidence type="ECO:0000256" key="9">
    <source>
        <dbReference type="ARBA" id="ARBA00048692"/>
    </source>
</evidence>
<dbReference type="GO" id="GO:0008817">
    <property type="term" value="F:corrinoid adenosyltransferase activity"/>
    <property type="evidence" value="ECO:0007669"/>
    <property type="project" value="UniProtKB-EC"/>
</dbReference>
<organism evidence="10 11">
    <name type="scientific">Syntrophus gentianae</name>
    <dbReference type="NCBI Taxonomy" id="43775"/>
    <lineage>
        <taxon>Bacteria</taxon>
        <taxon>Pseudomonadati</taxon>
        <taxon>Thermodesulfobacteriota</taxon>
        <taxon>Syntrophia</taxon>
        <taxon>Syntrophales</taxon>
        <taxon>Syntrophaceae</taxon>
        <taxon>Syntrophus</taxon>
    </lineage>
</organism>
<evidence type="ECO:0000256" key="1">
    <source>
        <dbReference type="ARBA" id="ARBA00005121"/>
    </source>
</evidence>
<dbReference type="STRING" id="43775.SAMN04489760_11740"/>
<name>A0A1H7YQT2_9BACT</name>
<evidence type="ECO:0000313" key="10">
    <source>
        <dbReference type="EMBL" id="SEM47657.1"/>
    </source>
</evidence>
<dbReference type="UniPathway" id="UPA00148">
    <property type="reaction ID" value="UER00233"/>
</dbReference>
<dbReference type="CDD" id="cd00561">
    <property type="entry name" value="CobA_ACA"/>
    <property type="match status" value="1"/>
</dbReference>
<evidence type="ECO:0000313" key="11">
    <source>
        <dbReference type="Proteomes" id="UP000198744"/>
    </source>
</evidence>
<dbReference type="InterPro" id="IPR003724">
    <property type="entry name" value="CblAdoTrfase_CobA"/>
</dbReference>
<dbReference type="NCBIfam" id="TIGR00708">
    <property type="entry name" value="cobA"/>
    <property type="match status" value="1"/>
</dbReference>
<evidence type="ECO:0000256" key="8">
    <source>
        <dbReference type="ARBA" id="ARBA00048555"/>
    </source>
</evidence>
<dbReference type="Proteomes" id="UP000198744">
    <property type="component" value="Unassembled WGS sequence"/>
</dbReference>
<dbReference type="GO" id="GO:0009236">
    <property type="term" value="P:cobalamin biosynthetic process"/>
    <property type="evidence" value="ECO:0007669"/>
    <property type="project" value="UniProtKB-UniPathway"/>
</dbReference>
<comment type="catalytic activity">
    <reaction evidence="8">
        <text>2 cob(II)yrinate a,c diamide + reduced [electron-transfer flavoprotein] + 2 ATP = 2 adenosylcob(III)yrinate a,c-diamide + 2 triphosphate + oxidized [electron-transfer flavoprotein] + 3 H(+)</text>
        <dbReference type="Rhea" id="RHEA:11528"/>
        <dbReference type="Rhea" id="RHEA-COMP:10685"/>
        <dbReference type="Rhea" id="RHEA-COMP:10686"/>
        <dbReference type="ChEBI" id="CHEBI:15378"/>
        <dbReference type="ChEBI" id="CHEBI:18036"/>
        <dbReference type="ChEBI" id="CHEBI:30616"/>
        <dbReference type="ChEBI" id="CHEBI:57692"/>
        <dbReference type="ChEBI" id="CHEBI:58307"/>
        <dbReference type="ChEBI" id="CHEBI:58503"/>
        <dbReference type="ChEBI" id="CHEBI:58537"/>
        <dbReference type="EC" id="2.5.1.17"/>
    </reaction>
</comment>
<gene>
    <name evidence="10" type="ORF">SAMN04489760_11740</name>
</gene>
<evidence type="ECO:0000256" key="3">
    <source>
        <dbReference type="ARBA" id="ARBA00012454"/>
    </source>
</evidence>
<evidence type="ECO:0000256" key="7">
    <source>
        <dbReference type="ARBA" id="ARBA00033354"/>
    </source>
</evidence>
<dbReference type="RefSeq" id="WP_093883872.1">
    <property type="nucleotide sequence ID" value="NZ_FOBS01000017.1"/>
</dbReference>
<comment type="function">
    <text evidence="4">Required for both de novo synthesis of the corrin ring for the assimilation of exogenous corrinoids. Participates in the adenosylation of a variety of incomplete and complete corrinoids.</text>
</comment>
<dbReference type="EMBL" id="FOBS01000017">
    <property type="protein sequence ID" value="SEM47657.1"/>
    <property type="molecule type" value="Genomic_DNA"/>
</dbReference>
<proteinExistence type="inferred from homology"/>
<keyword evidence="11" id="KW-1185">Reference proteome</keyword>
<dbReference type="PANTHER" id="PTHR46638">
    <property type="entry name" value="CORRINOID ADENOSYLTRANSFERASE"/>
    <property type="match status" value="1"/>
</dbReference>
<comment type="catalytic activity">
    <reaction evidence="9">
        <text>2 cob(II)alamin + reduced [electron-transfer flavoprotein] + 2 ATP = 2 adenosylcob(III)alamin + 2 triphosphate + oxidized [electron-transfer flavoprotein] + 3 H(+)</text>
        <dbReference type="Rhea" id="RHEA:28671"/>
        <dbReference type="Rhea" id="RHEA-COMP:10685"/>
        <dbReference type="Rhea" id="RHEA-COMP:10686"/>
        <dbReference type="ChEBI" id="CHEBI:15378"/>
        <dbReference type="ChEBI" id="CHEBI:16304"/>
        <dbReference type="ChEBI" id="CHEBI:18036"/>
        <dbReference type="ChEBI" id="CHEBI:18408"/>
        <dbReference type="ChEBI" id="CHEBI:30616"/>
        <dbReference type="ChEBI" id="CHEBI:57692"/>
        <dbReference type="ChEBI" id="CHEBI:58307"/>
        <dbReference type="EC" id="2.5.1.17"/>
    </reaction>
</comment>